<keyword evidence="2" id="KW-1133">Transmembrane helix</keyword>
<organism evidence="3 4">
    <name type="scientific">Actinomyces slackii</name>
    <dbReference type="NCBI Taxonomy" id="52774"/>
    <lineage>
        <taxon>Bacteria</taxon>
        <taxon>Bacillati</taxon>
        <taxon>Actinomycetota</taxon>
        <taxon>Actinomycetes</taxon>
        <taxon>Actinomycetales</taxon>
        <taxon>Actinomycetaceae</taxon>
        <taxon>Actinomyces</taxon>
    </lineage>
</organism>
<reference evidence="3 4" key="1">
    <citation type="submission" date="2018-12" db="EMBL/GenBank/DDBJ databases">
        <authorList>
            <consortium name="Pathogen Informatics"/>
        </authorList>
    </citation>
    <scope>NUCLEOTIDE SEQUENCE [LARGE SCALE GENOMIC DNA]</scope>
    <source>
        <strain evidence="3 4">NCTC11923</strain>
    </source>
</reference>
<protein>
    <submittedName>
        <fullName evidence="3">Uncharacterized protein</fullName>
    </submittedName>
</protein>
<keyword evidence="2" id="KW-0812">Transmembrane</keyword>
<dbReference type="Proteomes" id="UP000276899">
    <property type="component" value="Chromosome"/>
</dbReference>
<proteinExistence type="predicted"/>
<dbReference type="KEGG" id="asla:NCTC11923_01882"/>
<gene>
    <name evidence="3" type="ORF">NCTC11923_01882</name>
</gene>
<accession>A0A3S4U2Y8</accession>
<evidence type="ECO:0000256" key="2">
    <source>
        <dbReference type="SAM" id="Phobius"/>
    </source>
</evidence>
<feature type="region of interest" description="Disordered" evidence="1">
    <location>
        <begin position="414"/>
        <end position="439"/>
    </location>
</feature>
<feature type="region of interest" description="Disordered" evidence="1">
    <location>
        <begin position="697"/>
        <end position="746"/>
    </location>
</feature>
<evidence type="ECO:0000313" key="3">
    <source>
        <dbReference type="EMBL" id="VEG75223.1"/>
    </source>
</evidence>
<feature type="compositionally biased region" description="Polar residues" evidence="1">
    <location>
        <begin position="732"/>
        <end position="746"/>
    </location>
</feature>
<dbReference type="EMBL" id="LR134363">
    <property type="protein sequence ID" value="VEG75223.1"/>
    <property type="molecule type" value="Genomic_DNA"/>
</dbReference>
<feature type="compositionally biased region" description="Pro residues" evidence="1">
    <location>
        <begin position="702"/>
        <end position="717"/>
    </location>
</feature>
<feature type="region of interest" description="Disordered" evidence="1">
    <location>
        <begin position="1"/>
        <end position="52"/>
    </location>
</feature>
<keyword evidence="2" id="KW-0472">Membrane</keyword>
<dbReference type="RefSeq" id="WP_026427396.1">
    <property type="nucleotide sequence ID" value="NZ_CBCRWE010000008.1"/>
</dbReference>
<evidence type="ECO:0000313" key="4">
    <source>
        <dbReference type="Proteomes" id="UP000276899"/>
    </source>
</evidence>
<keyword evidence="4" id="KW-1185">Reference proteome</keyword>
<feature type="region of interest" description="Disordered" evidence="1">
    <location>
        <begin position="195"/>
        <end position="228"/>
    </location>
</feature>
<feature type="compositionally biased region" description="Basic residues" evidence="1">
    <location>
        <begin position="35"/>
        <end position="52"/>
    </location>
</feature>
<feature type="compositionally biased region" description="Polar residues" evidence="1">
    <location>
        <begin position="213"/>
        <end position="227"/>
    </location>
</feature>
<name>A0A3S4U2Y8_9ACTO</name>
<sequence length="746" mass="76100">MAPIYSPTPSGGPESKDEAPVEPLPAAPAALGRISKPKRTPPPVKRRRRRMSRGALITSITVPVIIMLVVGSSVIYTRWADARDHTQAPQLAARADLSSLGDTIVAKPFNAKGQTMLQHGSMRIFRADYGQGQALIGLDLTSSTGYPAWISPLPEELETEDLSCAITDGVLDCGEGVRVSVSGGTNDAKARIISGATQEASAPPTEAAGGQSAEGTGSTIRLGQSAATKDAPILSDTGTLTTADGKSIEGLSFDPLAPVWAVQSEAPRRLGPVRLPGGSSIWLVSDGTTLAAIKGRKVMWTRTLPEGSAQLNSLGGESTPLWSASGSSLLIAQPDGIVSINAAEGTTQWQVATPVTSWVSVPGSVVVFNGTSISLLSSETGAKQSPPAKDVPQPLTQEQLGNRTLSLPAECPVGAQDGESGTWSAEMSGGVAGDAQAGPSASITAAAPGVSAGQPITIASLSCSSEQGSGDVVAAYAADGSLLGSIPMESLTGLGSLSRVSIDELRVVGQTVLFRVPGILIAGDSSCEGCSGNGAATVTAQWNGKGFTIADTLYHTPAGESRIPDTAEVQAFYDAVANQDYATAGEHADEKLLKSLSTPRGEGTQIASASDTIRSAQFPPGGVVTGCFMAGPAADGVTPVPGGVVKYAEFEGGDVVCPVTSEDPGHPWMSPAPDENGTVVYQVWLVLKGLPDGTFEVTAFGPPLPDPKPTTPTPSPTPKEGEGSEGGEQGDQADSAQSPEPTPQEG</sequence>
<dbReference type="AlphaFoldDB" id="A0A3S4U2Y8"/>
<feature type="transmembrane region" description="Helical" evidence="2">
    <location>
        <begin position="55"/>
        <end position="76"/>
    </location>
</feature>
<evidence type="ECO:0000256" key="1">
    <source>
        <dbReference type="SAM" id="MobiDB-lite"/>
    </source>
</evidence>